<comment type="caution">
    <text evidence="1">The sequence shown here is derived from an EMBL/GenBank/DDBJ whole genome shotgun (WGS) entry which is preliminary data.</text>
</comment>
<protein>
    <submittedName>
        <fullName evidence="1">Uncharacterized protein</fullName>
    </submittedName>
</protein>
<keyword evidence="2" id="KW-1185">Reference proteome</keyword>
<reference evidence="1 2" key="1">
    <citation type="journal article" date="2022" name="Hortic Res">
        <title>A haplotype resolved chromosomal level avocado genome allows analysis of novel avocado genes.</title>
        <authorList>
            <person name="Nath O."/>
            <person name="Fletcher S.J."/>
            <person name="Hayward A."/>
            <person name="Shaw L.M."/>
            <person name="Masouleh A.K."/>
            <person name="Furtado A."/>
            <person name="Henry R.J."/>
            <person name="Mitter N."/>
        </authorList>
    </citation>
    <scope>NUCLEOTIDE SEQUENCE [LARGE SCALE GENOMIC DNA]</scope>
    <source>
        <strain evidence="2">cv. Hass</strain>
    </source>
</reference>
<proteinExistence type="predicted"/>
<dbReference type="Proteomes" id="UP001234297">
    <property type="component" value="Chromosome 8"/>
</dbReference>
<dbReference type="EMBL" id="CM056816">
    <property type="protein sequence ID" value="KAJ8633032.1"/>
    <property type="molecule type" value="Genomic_DNA"/>
</dbReference>
<sequence>MYHDVRVADDSALKDFEELLSGDGLKDLAGILESELGGGFKGGDTILIGLVLLCGGGNKRRKRLPYQLEKKGFQIYTTLTLEEDECRKKGLLAFRKHTGDENSP</sequence>
<organism evidence="1 2">
    <name type="scientific">Persea americana</name>
    <name type="common">Avocado</name>
    <dbReference type="NCBI Taxonomy" id="3435"/>
    <lineage>
        <taxon>Eukaryota</taxon>
        <taxon>Viridiplantae</taxon>
        <taxon>Streptophyta</taxon>
        <taxon>Embryophyta</taxon>
        <taxon>Tracheophyta</taxon>
        <taxon>Spermatophyta</taxon>
        <taxon>Magnoliopsida</taxon>
        <taxon>Magnoliidae</taxon>
        <taxon>Laurales</taxon>
        <taxon>Lauraceae</taxon>
        <taxon>Persea</taxon>
    </lineage>
</organism>
<evidence type="ECO:0000313" key="1">
    <source>
        <dbReference type="EMBL" id="KAJ8633032.1"/>
    </source>
</evidence>
<evidence type="ECO:0000313" key="2">
    <source>
        <dbReference type="Proteomes" id="UP001234297"/>
    </source>
</evidence>
<accession>A0ACC2LIX7</accession>
<name>A0ACC2LIX7_PERAE</name>
<gene>
    <name evidence="1" type="ORF">MRB53_026368</name>
</gene>